<accession>A0A292Q5V9</accession>
<comment type="subcellular location">
    <subcellularLocation>
        <location evidence="1 5">Nucleus</location>
    </subcellularLocation>
</comment>
<keyword evidence="2 5" id="KW-0853">WD repeat</keyword>
<keyword evidence="4 5" id="KW-0539">Nucleus</keyword>
<dbReference type="SUPFAM" id="SSF50978">
    <property type="entry name" value="WD40 repeat-like"/>
    <property type="match status" value="1"/>
</dbReference>
<dbReference type="PANTHER" id="PTHR16288">
    <property type="entry name" value="WD40 REPEAT PROTEIN 4"/>
    <property type="match status" value="1"/>
</dbReference>
<proteinExistence type="inferred from homology"/>
<dbReference type="InterPro" id="IPR036322">
    <property type="entry name" value="WD40_repeat_dom_sf"/>
</dbReference>
<keyword evidence="5" id="KW-0819">tRNA processing</keyword>
<comment type="pathway">
    <text evidence="5">tRNA modification; N(7)-methylguanine-tRNA biosynthesis.</text>
</comment>
<dbReference type="EMBL" id="LN890960">
    <property type="protein sequence ID" value="CUS14298.1"/>
    <property type="molecule type" value="Genomic_DNA"/>
</dbReference>
<reference evidence="7" key="1">
    <citation type="submission" date="2015-10" db="EMBL/GenBank/DDBJ databases">
        <authorList>
            <person name="Regsiter A."/>
            <person name="william w."/>
        </authorList>
    </citation>
    <scope>NUCLEOTIDE SEQUENCE</scope>
    <source>
        <strain evidence="7">Montdore</strain>
    </source>
</reference>
<name>A0A292Q5V9_9PEZI</name>
<dbReference type="GO" id="GO:0106004">
    <property type="term" value="P:tRNA (guanine-N7)-methylation"/>
    <property type="evidence" value="ECO:0007669"/>
    <property type="project" value="UniProtKB-UniRule"/>
</dbReference>
<evidence type="ECO:0000256" key="1">
    <source>
        <dbReference type="ARBA" id="ARBA00004123"/>
    </source>
</evidence>
<evidence type="ECO:0000256" key="6">
    <source>
        <dbReference type="SAM" id="MobiDB-lite"/>
    </source>
</evidence>
<evidence type="ECO:0000313" key="7">
    <source>
        <dbReference type="EMBL" id="CUS14298.1"/>
    </source>
</evidence>
<dbReference type="HAMAP" id="MF_03056">
    <property type="entry name" value="TRM82"/>
    <property type="match status" value="1"/>
</dbReference>
<keyword evidence="3 5" id="KW-0677">Repeat</keyword>
<comment type="similarity">
    <text evidence="5">Belongs to the WD repeat TRM82 family.</text>
</comment>
<dbReference type="GO" id="GO:0005829">
    <property type="term" value="C:cytosol"/>
    <property type="evidence" value="ECO:0007669"/>
    <property type="project" value="TreeGrafter"/>
</dbReference>
<evidence type="ECO:0000256" key="2">
    <source>
        <dbReference type="ARBA" id="ARBA00022574"/>
    </source>
</evidence>
<keyword evidence="8" id="KW-1185">Reference proteome</keyword>
<feature type="compositionally biased region" description="Acidic residues" evidence="6">
    <location>
        <begin position="73"/>
        <end position="99"/>
    </location>
</feature>
<comment type="function">
    <text evidence="5">Required for the formation of N(7)-methylguanine at position 46 (m7G46) in tRNA. In the complex, it is required to stabilize and induce conformational changes of the catalytic subunit.</text>
</comment>
<dbReference type="AlphaFoldDB" id="A0A292Q5V9"/>
<evidence type="ECO:0000256" key="5">
    <source>
        <dbReference type="HAMAP-Rule" id="MF_03056"/>
    </source>
</evidence>
<gene>
    <name evidence="7" type="ORF">GSTUAT00001588001</name>
</gene>
<feature type="region of interest" description="Disordered" evidence="6">
    <location>
        <begin position="44"/>
        <end position="107"/>
    </location>
</feature>
<dbReference type="GO" id="GO:0005634">
    <property type="term" value="C:nucleus"/>
    <property type="evidence" value="ECO:0007669"/>
    <property type="project" value="UniProtKB-SubCell"/>
</dbReference>
<protein>
    <submittedName>
        <fullName evidence="7">Uncharacterized protein</fullName>
    </submittedName>
</protein>
<dbReference type="Proteomes" id="UP001412239">
    <property type="component" value="Unassembled WGS sequence"/>
</dbReference>
<dbReference type="GO" id="GO:0043527">
    <property type="term" value="C:tRNA methyltransferase complex"/>
    <property type="evidence" value="ECO:0007669"/>
    <property type="project" value="TreeGrafter"/>
</dbReference>
<organism evidence="7 8">
    <name type="scientific">Tuber aestivum</name>
    <name type="common">summer truffle</name>
    <dbReference type="NCBI Taxonomy" id="59557"/>
    <lineage>
        <taxon>Eukaryota</taxon>
        <taxon>Fungi</taxon>
        <taxon>Dikarya</taxon>
        <taxon>Ascomycota</taxon>
        <taxon>Pezizomycotina</taxon>
        <taxon>Pezizomycetes</taxon>
        <taxon>Pezizales</taxon>
        <taxon>Tuberaceae</taxon>
        <taxon>Tuber</taxon>
    </lineage>
</organism>
<evidence type="ECO:0000313" key="8">
    <source>
        <dbReference type="Proteomes" id="UP001412239"/>
    </source>
</evidence>
<evidence type="ECO:0000256" key="4">
    <source>
        <dbReference type="ARBA" id="ARBA00023242"/>
    </source>
</evidence>
<dbReference type="PANTHER" id="PTHR16288:SF0">
    <property type="entry name" value="TRNA (GUANINE-N(7)-)-METHYLTRANSFERASE NON-CATALYTIC SUBUNIT WDR4"/>
    <property type="match status" value="1"/>
</dbReference>
<sequence>MQHPIQRLLYVPETSTLYTCTGPHIHSFNARIGESLAKWTAPAAVRQVKKKKGGKNNGNGGNVAGKKRKSGDEGVEGEEEVKDTGEEEGEEEEDVEGEGSDNNNSSRIISARAGKYIVTVTNEDKAVRVLDGDGLAELSSRIMPKRPCALALTDSDTTILVADKFGDVYSLPLLLSPEAAPAVPPATTPKDSGSKRHRTEIIHDLPFAHKLLLGHVSMLTDLLSVTTTTREGQKRKYIITADRDEHIRVSRYPQSWVIEGFCLGHTAFVSKVLVPGWAPQEVISGGGDVWLGRWRWADGKCLQRIEVARVLEEIVGRKVAVGKEGGDSGSSREGTEGQEGGYKVKEEVCKPAVVGIWEVPERKAIIVAFERIPALILFATQYQALTHHTTIPLPGNPLDLTVDPTSSSFWVSLAPSSTTATSDFPLLQHITLAANNEWENTTKGDKTARAVSEEISKVRYVGDVKILNEGLLYTTGSLRKGFGKDKE</sequence>
<evidence type="ECO:0000256" key="3">
    <source>
        <dbReference type="ARBA" id="ARBA00022737"/>
    </source>
</evidence>
<dbReference type="UniPathway" id="UPA00989"/>
<dbReference type="InterPro" id="IPR028884">
    <property type="entry name" value="Trm82"/>
</dbReference>